<sequence>MRLSRRETRQVGDLHEQLRVAATGLHLAGARPTIRVHPTGSKSVQRLRDGLRLDVCELWAVIGHNPNPRRVCGLSAGMQLRTDSIEQAVQNAGFILPPPGQAPRSRWRPTPPPLDSDVPGPWFDLELAIPNTTRARHAASTWPAGRALQSA</sequence>
<gene>
    <name evidence="1" type="ORF">J0911_07570</name>
</gene>
<keyword evidence="2" id="KW-1185">Reference proteome</keyword>
<reference evidence="2" key="2">
    <citation type="submission" date="2023-07" db="EMBL/GenBank/DDBJ databases">
        <title>Myceligenerans salitolerans sp. nov., a halotolerant actinomycete isolated from a salt lake in Xinjiang, China.</title>
        <authorList>
            <person name="Guan T."/>
        </authorList>
    </citation>
    <scope>NUCLEOTIDE SEQUENCE [LARGE SCALE GENOMIC DNA]</scope>
    <source>
        <strain evidence="2">XHU 5031</strain>
    </source>
</reference>
<evidence type="ECO:0000313" key="2">
    <source>
        <dbReference type="Proteomes" id="UP000664617"/>
    </source>
</evidence>
<protein>
    <submittedName>
        <fullName evidence="1">Uncharacterized protein</fullName>
    </submittedName>
</protein>
<dbReference type="Proteomes" id="UP000664617">
    <property type="component" value="Unassembled WGS sequence"/>
</dbReference>
<reference evidence="1 2" key="1">
    <citation type="submission" date="2021-03" db="EMBL/GenBank/DDBJ databases">
        <authorList>
            <person name="Xin L."/>
        </authorList>
    </citation>
    <scope>NUCLEOTIDE SEQUENCE [LARGE SCALE GENOMIC DNA]</scope>
    <source>
        <strain evidence="1 2">XHU 5031</strain>
    </source>
</reference>
<accession>A0ABS3I7F1</accession>
<dbReference type="RefSeq" id="WP_207274843.1">
    <property type="nucleotide sequence ID" value="NZ_JAFMPK010000028.1"/>
</dbReference>
<dbReference type="EMBL" id="JAFMPK010000028">
    <property type="protein sequence ID" value="MBO0608888.1"/>
    <property type="molecule type" value="Genomic_DNA"/>
</dbReference>
<comment type="caution">
    <text evidence="1">The sequence shown here is derived from an EMBL/GenBank/DDBJ whole genome shotgun (WGS) entry which is preliminary data.</text>
</comment>
<organism evidence="1 2">
    <name type="scientific">Myceligenerans salitolerans</name>
    <dbReference type="NCBI Taxonomy" id="1230528"/>
    <lineage>
        <taxon>Bacteria</taxon>
        <taxon>Bacillati</taxon>
        <taxon>Actinomycetota</taxon>
        <taxon>Actinomycetes</taxon>
        <taxon>Micrococcales</taxon>
        <taxon>Promicromonosporaceae</taxon>
        <taxon>Myceligenerans</taxon>
    </lineage>
</organism>
<evidence type="ECO:0000313" key="1">
    <source>
        <dbReference type="EMBL" id="MBO0608888.1"/>
    </source>
</evidence>
<proteinExistence type="predicted"/>
<name>A0ABS3I7F1_9MICO</name>